<dbReference type="InterPro" id="IPR036318">
    <property type="entry name" value="FAD-bd_PCMH-like_sf"/>
</dbReference>
<keyword evidence="6" id="KW-0560">Oxidoreductase</keyword>
<dbReference type="AlphaFoldDB" id="A0AAD4X9L4"/>
<feature type="signal peptide" evidence="8">
    <location>
        <begin position="1"/>
        <end position="32"/>
    </location>
</feature>
<evidence type="ECO:0000256" key="6">
    <source>
        <dbReference type="ARBA" id="ARBA00023002"/>
    </source>
</evidence>
<dbReference type="PROSITE" id="PS51387">
    <property type="entry name" value="FAD_PCMH"/>
    <property type="match status" value="1"/>
</dbReference>
<protein>
    <recommendedName>
        <fullName evidence="3">L-gulonolactone oxidase</fullName>
        <ecNumber evidence="3">1.1.3.8</ecNumber>
    </recommendedName>
</protein>
<evidence type="ECO:0000256" key="7">
    <source>
        <dbReference type="ARBA" id="ARBA00048083"/>
    </source>
</evidence>
<evidence type="ECO:0000313" key="11">
    <source>
        <dbReference type="Proteomes" id="UP001202328"/>
    </source>
</evidence>
<keyword evidence="11" id="KW-1185">Reference proteome</keyword>
<evidence type="ECO:0000256" key="1">
    <source>
        <dbReference type="ARBA" id="ARBA00005147"/>
    </source>
</evidence>
<dbReference type="GO" id="GO:0003885">
    <property type="term" value="F:D-arabinono-1,4-lactone oxidase activity"/>
    <property type="evidence" value="ECO:0007669"/>
    <property type="project" value="InterPro"/>
</dbReference>
<comment type="pathway">
    <text evidence="1">Cofactor biosynthesis; L-ascorbate biosynthesis.</text>
</comment>
<evidence type="ECO:0000256" key="4">
    <source>
        <dbReference type="ARBA" id="ARBA00022644"/>
    </source>
</evidence>
<dbReference type="GO" id="GO:0071949">
    <property type="term" value="F:FAD binding"/>
    <property type="evidence" value="ECO:0007669"/>
    <property type="project" value="InterPro"/>
</dbReference>
<dbReference type="InterPro" id="IPR016166">
    <property type="entry name" value="FAD-bd_PCMH"/>
</dbReference>
<dbReference type="InterPro" id="IPR050432">
    <property type="entry name" value="FAD-linked_Oxidoreductases_BP"/>
</dbReference>
<dbReference type="EMBL" id="JAJJMB010014022">
    <property type="protein sequence ID" value="KAI3864159.1"/>
    <property type="molecule type" value="Genomic_DNA"/>
</dbReference>
<dbReference type="EC" id="1.1.3.8" evidence="3"/>
<evidence type="ECO:0000259" key="9">
    <source>
        <dbReference type="PROSITE" id="PS51387"/>
    </source>
</evidence>
<dbReference type="Pfam" id="PF04030">
    <property type="entry name" value="ALO"/>
    <property type="match status" value="1"/>
</dbReference>
<sequence length="604" mass="66187">MAELGRIHNFVIKLFSMCAVCSFLFPYCTVHCSPPPNPIKCASKSSRTSSSSSNYCTVSNAIGAFPDRSICKVGHVVYPKTEEELLSAVAMASKNKMKVKIATRYGHSLPKLVCPDGNNGLLISTLHLNRIVNINTSTEMITVESGVILRDLIKQASESGLALTAAPYWWGLTVGGLISTAAHGSGLWGRGSSVHDYIESIRIVTPSGPNEGYAKVRMLYSSEPDINAAKVSLGVLGAISQVTLRLEPLFKRSITFTEKSDSDLAIQAAATFGNEHEFGDISWYPNQHKVIYRVDDRVLSNVFGNGLNNFIGFRSTPSAALAAVRTSEEIQESTSDANGKCITAKSTTKALITSAFGFTNDGTAFTGYPIIGYQNRLQAAGSCLDSPNDGLATACPTDPRVKSEFYHQLTFSIGLSKVQYFIEDIQKLRDLKPKAFCNLELYTGILMRYVKASNAYLGKQEDALDFDITYYRSTNPGTPQLFEDVFEEIEQIAAFKYQGIPHWGKNRNVGFIGAINKYKKAGEFLKVKETFDPFGLFSSKWTDQILGLDQSGVTIVKEHCALEGLCICSEDTHCAPAKGYYCRPGRVYKEARVCSRLNVVTDLV</sequence>
<reference evidence="10" key="1">
    <citation type="submission" date="2022-04" db="EMBL/GenBank/DDBJ databases">
        <title>A functionally conserved STORR gene fusion in Papaver species that diverged 16.8 million years ago.</title>
        <authorList>
            <person name="Catania T."/>
        </authorList>
    </citation>
    <scope>NUCLEOTIDE SEQUENCE</scope>
    <source>
        <strain evidence="10">S-188037</strain>
    </source>
</reference>
<comment type="caution">
    <text evidence="10">The sequence shown here is derived from an EMBL/GenBank/DDBJ whole genome shotgun (WGS) entry which is preliminary data.</text>
</comment>
<name>A0AAD4X9L4_9MAGN</name>
<evidence type="ECO:0000256" key="8">
    <source>
        <dbReference type="SAM" id="SignalP"/>
    </source>
</evidence>
<dbReference type="Proteomes" id="UP001202328">
    <property type="component" value="Unassembled WGS sequence"/>
</dbReference>
<dbReference type="Pfam" id="PF22906">
    <property type="entry name" value="GULLO2-like_3rd"/>
    <property type="match status" value="1"/>
</dbReference>
<keyword evidence="5 8" id="KW-0732">Signal</keyword>
<dbReference type="Gene3D" id="3.30.465.10">
    <property type="match status" value="1"/>
</dbReference>
<evidence type="ECO:0000256" key="2">
    <source>
        <dbReference type="ARBA" id="ARBA00005466"/>
    </source>
</evidence>
<dbReference type="NCBIfam" id="TIGR01677">
    <property type="entry name" value="pln_FAD_oxido"/>
    <property type="match status" value="1"/>
</dbReference>
<feature type="domain" description="FAD-binding PCMH-type" evidence="9">
    <location>
        <begin position="69"/>
        <end position="249"/>
    </location>
</feature>
<dbReference type="InterPro" id="IPR055154">
    <property type="entry name" value="GULLO2-like_C"/>
</dbReference>
<feature type="chain" id="PRO_5042259410" description="L-gulonolactone oxidase" evidence="8">
    <location>
        <begin position="33"/>
        <end position="604"/>
    </location>
</feature>
<dbReference type="InterPro" id="IPR006094">
    <property type="entry name" value="Oxid_FAD_bind_N"/>
</dbReference>
<keyword evidence="4" id="KW-0060">Ascorbate biosynthesis</keyword>
<evidence type="ECO:0000313" key="10">
    <source>
        <dbReference type="EMBL" id="KAI3864159.1"/>
    </source>
</evidence>
<dbReference type="PANTHER" id="PTHR13878:SF67">
    <property type="entry name" value="L-GULONOLACTONE OXIDASE 5"/>
    <property type="match status" value="1"/>
</dbReference>
<comment type="catalytic activity">
    <reaction evidence="7">
        <text>L-gulono-1,4-lactone + O2 = L-ascorbate + H2O2 + H(+)</text>
        <dbReference type="Rhea" id="RHEA:32363"/>
        <dbReference type="ChEBI" id="CHEBI:15378"/>
        <dbReference type="ChEBI" id="CHEBI:15379"/>
        <dbReference type="ChEBI" id="CHEBI:16240"/>
        <dbReference type="ChEBI" id="CHEBI:17587"/>
        <dbReference type="ChEBI" id="CHEBI:38290"/>
        <dbReference type="EC" id="1.1.3.8"/>
    </reaction>
</comment>
<dbReference type="GO" id="GO:0019853">
    <property type="term" value="P:L-ascorbic acid biosynthetic process"/>
    <property type="evidence" value="ECO:0007669"/>
    <property type="project" value="UniProtKB-KW"/>
</dbReference>
<proteinExistence type="inferred from homology"/>
<dbReference type="FunFam" id="3.30.465.10:FF:000033">
    <property type="entry name" value="L-gulonolactone oxidase 5"/>
    <property type="match status" value="1"/>
</dbReference>
<dbReference type="InterPro" id="IPR016169">
    <property type="entry name" value="FAD-bd_PCMH_sub2"/>
</dbReference>
<evidence type="ECO:0000256" key="3">
    <source>
        <dbReference type="ARBA" id="ARBA00013121"/>
    </source>
</evidence>
<evidence type="ECO:0000256" key="5">
    <source>
        <dbReference type="ARBA" id="ARBA00022729"/>
    </source>
</evidence>
<dbReference type="Gene3D" id="3.30.70.2520">
    <property type="match status" value="1"/>
</dbReference>
<dbReference type="SUPFAM" id="SSF56176">
    <property type="entry name" value="FAD-binding/transporter-associated domain-like"/>
    <property type="match status" value="1"/>
</dbReference>
<comment type="similarity">
    <text evidence="2">Belongs to the oxygen-dependent FAD-linked oxidoreductase family.</text>
</comment>
<dbReference type="InterPro" id="IPR010030">
    <property type="entry name" value="GULO_Plant"/>
</dbReference>
<dbReference type="GO" id="GO:0016020">
    <property type="term" value="C:membrane"/>
    <property type="evidence" value="ECO:0007669"/>
    <property type="project" value="InterPro"/>
</dbReference>
<dbReference type="Pfam" id="PF01565">
    <property type="entry name" value="FAD_binding_4"/>
    <property type="match status" value="1"/>
</dbReference>
<dbReference type="GO" id="GO:0050105">
    <property type="term" value="F:L-gulonolactone oxidase activity"/>
    <property type="evidence" value="ECO:0007669"/>
    <property type="project" value="UniProtKB-EC"/>
</dbReference>
<gene>
    <name evidence="10" type="ORF">MKW98_031751</name>
</gene>
<organism evidence="10 11">
    <name type="scientific">Papaver atlanticum</name>
    <dbReference type="NCBI Taxonomy" id="357466"/>
    <lineage>
        <taxon>Eukaryota</taxon>
        <taxon>Viridiplantae</taxon>
        <taxon>Streptophyta</taxon>
        <taxon>Embryophyta</taxon>
        <taxon>Tracheophyta</taxon>
        <taxon>Spermatophyta</taxon>
        <taxon>Magnoliopsida</taxon>
        <taxon>Ranunculales</taxon>
        <taxon>Papaveraceae</taxon>
        <taxon>Papaveroideae</taxon>
        <taxon>Papaver</taxon>
    </lineage>
</organism>
<dbReference type="PANTHER" id="PTHR13878">
    <property type="entry name" value="GULONOLACTONE OXIDASE"/>
    <property type="match status" value="1"/>
</dbReference>
<dbReference type="InterPro" id="IPR007173">
    <property type="entry name" value="ALO_C"/>
</dbReference>
<accession>A0AAD4X9L4</accession>